<gene>
    <name evidence="1" type="ORF">SAMN05216389_11527</name>
</gene>
<dbReference type="EMBL" id="FOHE01000015">
    <property type="protein sequence ID" value="SET56987.1"/>
    <property type="molecule type" value="Genomic_DNA"/>
</dbReference>
<evidence type="ECO:0000313" key="2">
    <source>
        <dbReference type="Proteomes" id="UP000198618"/>
    </source>
</evidence>
<dbReference type="Pfam" id="PF11553">
    <property type="entry name" value="DUF3231"/>
    <property type="match status" value="2"/>
</dbReference>
<accession>A0A1I0FFV7</accession>
<evidence type="ECO:0008006" key="3">
    <source>
        <dbReference type="Google" id="ProtNLM"/>
    </source>
</evidence>
<dbReference type="InterPro" id="IPR012347">
    <property type="entry name" value="Ferritin-like"/>
</dbReference>
<dbReference type="STRING" id="930131.SAMN05216389_11527"/>
<sequence>MEKNRNIPLSASEMASLWTQYMFDTMSTCFFNYALIHIEDKDIRPLYEKALELSKVHVEKIRGFFEGENYPVPQGFSEEDVNLNAPRLFQDPFYLNYLYIMTLQGLTGYGLSVSTSIRNDLRKYYIECNQETMQLFDQTIDTMLSKGIYTRPPTLTPPKSVDFVKEQSFLTGWFGERRPLTAMEIGDITFNMNKMHLHVAMKVGFSQVAQSKKVRNYINRGVKISNKHIDEFESIFREEKLNSPMSWQSFITDSTEPPFSDKLMMYQVQLSSQVSIAFYGSAFSVNTRRDLAGKYTALTAELARFAEDGANLMINKGWLEQPPLASDRRHLMKGKKV</sequence>
<dbReference type="OrthoDB" id="1675670at2"/>
<dbReference type="AlphaFoldDB" id="A0A1I0FFV7"/>
<dbReference type="InterPro" id="IPR021617">
    <property type="entry name" value="DUF3231"/>
</dbReference>
<reference evidence="1 2" key="1">
    <citation type="submission" date="2016-10" db="EMBL/GenBank/DDBJ databases">
        <authorList>
            <person name="de Groot N.N."/>
        </authorList>
    </citation>
    <scope>NUCLEOTIDE SEQUENCE [LARGE SCALE GENOMIC DNA]</scope>
    <source>
        <strain evidence="1 2">IBRC-M 10780</strain>
    </source>
</reference>
<keyword evidence="2" id="KW-1185">Reference proteome</keyword>
<organism evidence="1 2">
    <name type="scientific">Oceanobacillus limi</name>
    <dbReference type="NCBI Taxonomy" id="930131"/>
    <lineage>
        <taxon>Bacteria</taxon>
        <taxon>Bacillati</taxon>
        <taxon>Bacillota</taxon>
        <taxon>Bacilli</taxon>
        <taxon>Bacillales</taxon>
        <taxon>Bacillaceae</taxon>
        <taxon>Oceanobacillus</taxon>
    </lineage>
</organism>
<dbReference type="Proteomes" id="UP000198618">
    <property type="component" value="Unassembled WGS sequence"/>
</dbReference>
<proteinExistence type="predicted"/>
<evidence type="ECO:0000313" key="1">
    <source>
        <dbReference type="EMBL" id="SET56987.1"/>
    </source>
</evidence>
<dbReference type="Gene3D" id="1.20.1260.10">
    <property type="match status" value="2"/>
</dbReference>
<name>A0A1I0FFV7_9BACI</name>
<dbReference type="RefSeq" id="WP_090871209.1">
    <property type="nucleotide sequence ID" value="NZ_FOHE01000015.1"/>
</dbReference>
<protein>
    <recommendedName>
        <fullName evidence="3">DUF3231 family protein</fullName>
    </recommendedName>
</protein>